<reference evidence="1" key="1">
    <citation type="submission" date="2021-03" db="EMBL/GenBank/DDBJ databases">
        <authorList>
            <person name="Tagirdzhanova G."/>
        </authorList>
    </citation>
    <scope>NUCLEOTIDE SEQUENCE</scope>
</reference>
<evidence type="ECO:0000313" key="2">
    <source>
        <dbReference type="Proteomes" id="UP000664203"/>
    </source>
</evidence>
<proteinExistence type="predicted"/>
<evidence type="ECO:0000313" key="1">
    <source>
        <dbReference type="EMBL" id="CAF9935722.1"/>
    </source>
</evidence>
<gene>
    <name evidence="1" type="ORF">ALECFALPRED_006531</name>
</gene>
<name>A0A8H3IPN4_9LECA</name>
<sequence length="202" mass="23472">MQFPPEILGLSLQHRPKSDLKSVRLACKVYEKAAVPYLFREVFLSTNRADLEATELIIRHFGIYVKTLWFSSVYYEAHGRNSFERATKNQIHGRLKDGSTASHLRNGYQNHYRLREEHQEDRESGMYLAYLVFALQSLPNLKRLILTDFGARKINTEEQLRGRGFRHTVGVCPLTECKVRDIDHLQYQGRPQSGFSHTTFSP</sequence>
<dbReference type="OrthoDB" id="5422579at2759"/>
<accession>A0A8H3IPN4</accession>
<dbReference type="EMBL" id="CAJPDR010000417">
    <property type="protein sequence ID" value="CAF9935722.1"/>
    <property type="molecule type" value="Genomic_DNA"/>
</dbReference>
<protein>
    <recommendedName>
        <fullName evidence="3">F-box domain-containing protein</fullName>
    </recommendedName>
</protein>
<evidence type="ECO:0008006" key="3">
    <source>
        <dbReference type="Google" id="ProtNLM"/>
    </source>
</evidence>
<comment type="caution">
    <text evidence="1">The sequence shown here is derived from an EMBL/GenBank/DDBJ whole genome shotgun (WGS) entry which is preliminary data.</text>
</comment>
<keyword evidence="2" id="KW-1185">Reference proteome</keyword>
<dbReference type="Proteomes" id="UP000664203">
    <property type="component" value="Unassembled WGS sequence"/>
</dbReference>
<dbReference type="AlphaFoldDB" id="A0A8H3IPN4"/>
<organism evidence="1 2">
    <name type="scientific">Alectoria fallacina</name>
    <dbReference type="NCBI Taxonomy" id="1903189"/>
    <lineage>
        <taxon>Eukaryota</taxon>
        <taxon>Fungi</taxon>
        <taxon>Dikarya</taxon>
        <taxon>Ascomycota</taxon>
        <taxon>Pezizomycotina</taxon>
        <taxon>Lecanoromycetes</taxon>
        <taxon>OSLEUM clade</taxon>
        <taxon>Lecanoromycetidae</taxon>
        <taxon>Lecanorales</taxon>
        <taxon>Lecanorineae</taxon>
        <taxon>Parmeliaceae</taxon>
        <taxon>Alectoria</taxon>
    </lineage>
</organism>